<dbReference type="CDD" id="cd06186">
    <property type="entry name" value="NOX_Duox_like_FAD_NADP"/>
    <property type="match status" value="1"/>
</dbReference>
<feature type="transmembrane region" description="Helical" evidence="2">
    <location>
        <begin position="7"/>
        <end position="26"/>
    </location>
</feature>
<dbReference type="OMA" id="YRGLWDM"/>
<proteinExistence type="predicted"/>
<accession>A0AA38F5K9</accession>
<dbReference type="InterPro" id="IPR039261">
    <property type="entry name" value="FNR_nucleotide-bd"/>
</dbReference>
<dbReference type="InterPro" id="IPR013112">
    <property type="entry name" value="FAD-bd_8"/>
</dbReference>
<evidence type="ECO:0000256" key="2">
    <source>
        <dbReference type="SAM" id="Phobius"/>
    </source>
</evidence>
<feature type="domain" description="FAD-binding FR-type" evidence="3">
    <location>
        <begin position="177"/>
        <end position="291"/>
    </location>
</feature>
<feature type="transmembrane region" description="Helical" evidence="2">
    <location>
        <begin position="468"/>
        <end position="492"/>
    </location>
</feature>
<dbReference type="EMBL" id="JAHRHJ020003813">
    <property type="protein sequence ID" value="KAH9289736.1"/>
    <property type="molecule type" value="Genomic_DNA"/>
</dbReference>
<keyword evidence="2" id="KW-0812">Transmembrane</keyword>
<evidence type="ECO:0000313" key="5">
    <source>
        <dbReference type="Proteomes" id="UP000824469"/>
    </source>
</evidence>
<dbReference type="AlphaFoldDB" id="A0AA38F5K9"/>
<gene>
    <name evidence="4" type="ORF">KI387_033853</name>
</gene>
<evidence type="ECO:0000313" key="4">
    <source>
        <dbReference type="EMBL" id="KAH9289736.1"/>
    </source>
</evidence>
<dbReference type="GO" id="GO:0005886">
    <property type="term" value="C:plasma membrane"/>
    <property type="evidence" value="ECO:0007669"/>
    <property type="project" value="TreeGrafter"/>
</dbReference>
<reference evidence="4 5" key="1">
    <citation type="journal article" date="2021" name="Nat. Plants">
        <title>The Taxus genome provides insights into paclitaxel biosynthesis.</title>
        <authorList>
            <person name="Xiong X."/>
            <person name="Gou J."/>
            <person name="Liao Q."/>
            <person name="Li Y."/>
            <person name="Zhou Q."/>
            <person name="Bi G."/>
            <person name="Li C."/>
            <person name="Du R."/>
            <person name="Wang X."/>
            <person name="Sun T."/>
            <person name="Guo L."/>
            <person name="Liang H."/>
            <person name="Lu P."/>
            <person name="Wu Y."/>
            <person name="Zhang Z."/>
            <person name="Ro D.K."/>
            <person name="Shang Y."/>
            <person name="Huang S."/>
            <person name="Yan J."/>
        </authorList>
    </citation>
    <scope>NUCLEOTIDE SEQUENCE [LARGE SCALE GENOMIC DNA]</scope>
    <source>
        <strain evidence="4">Ta-2019</strain>
    </source>
</reference>
<evidence type="ECO:0000256" key="1">
    <source>
        <dbReference type="ARBA" id="ARBA00023002"/>
    </source>
</evidence>
<protein>
    <recommendedName>
        <fullName evidence="3">FAD-binding FR-type domain-containing protein</fullName>
    </recommendedName>
</protein>
<feature type="transmembrane region" description="Helical" evidence="2">
    <location>
        <begin position="56"/>
        <end position="73"/>
    </location>
</feature>
<feature type="transmembrane region" description="Helical" evidence="2">
    <location>
        <begin position="156"/>
        <end position="175"/>
    </location>
</feature>
<comment type="caution">
    <text evidence="4">The sequence shown here is derived from an EMBL/GenBank/DDBJ whole genome shotgun (WGS) entry which is preliminary data.</text>
</comment>
<feature type="transmembrane region" description="Helical" evidence="2">
    <location>
        <begin position="93"/>
        <end position="110"/>
    </location>
</feature>
<dbReference type="InterPro" id="IPR050369">
    <property type="entry name" value="RBOH/FRE"/>
</dbReference>
<dbReference type="PROSITE" id="PS51384">
    <property type="entry name" value="FAD_FR"/>
    <property type="match status" value="1"/>
</dbReference>
<keyword evidence="5" id="KW-1185">Reference proteome</keyword>
<dbReference type="PANTHER" id="PTHR11972:SF41">
    <property type="entry name" value="FERRIC REDUCTION OXIDASE 2"/>
    <property type="match status" value="1"/>
</dbReference>
<evidence type="ECO:0000259" key="3">
    <source>
        <dbReference type="PROSITE" id="PS51384"/>
    </source>
</evidence>
<keyword evidence="1" id="KW-0560">Oxidoreductase</keyword>
<keyword evidence="2" id="KW-0472">Membrane</keyword>
<feature type="non-terminal residue" evidence="4">
    <location>
        <position position="1"/>
    </location>
</feature>
<keyword evidence="2" id="KW-1133">Transmembrane helix</keyword>
<dbReference type="InterPro" id="IPR017927">
    <property type="entry name" value="FAD-bd_FR_type"/>
</dbReference>
<feature type="transmembrane region" description="Helical" evidence="2">
    <location>
        <begin position="428"/>
        <end position="448"/>
    </location>
</feature>
<dbReference type="InterPro" id="IPR013121">
    <property type="entry name" value="Fe_red_NAD-bd_6"/>
</dbReference>
<dbReference type="Proteomes" id="UP000824469">
    <property type="component" value="Unassembled WGS sequence"/>
</dbReference>
<dbReference type="Gene3D" id="3.40.50.80">
    <property type="entry name" value="Nucleotide-binding domain of ferredoxin-NADP reductase (FNR) module"/>
    <property type="match status" value="1"/>
</dbReference>
<dbReference type="GO" id="GO:0000293">
    <property type="term" value="F:ferric-chelate reductase activity"/>
    <property type="evidence" value="ECO:0007669"/>
    <property type="project" value="TreeGrafter"/>
</dbReference>
<organism evidence="4 5">
    <name type="scientific">Taxus chinensis</name>
    <name type="common">Chinese yew</name>
    <name type="synonym">Taxus wallichiana var. chinensis</name>
    <dbReference type="NCBI Taxonomy" id="29808"/>
    <lineage>
        <taxon>Eukaryota</taxon>
        <taxon>Viridiplantae</taxon>
        <taxon>Streptophyta</taxon>
        <taxon>Embryophyta</taxon>
        <taxon>Tracheophyta</taxon>
        <taxon>Spermatophyta</taxon>
        <taxon>Pinopsida</taxon>
        <taxon>Pinidae</taxon>
        <taxon>Conifers II</taxon>
        <taxon>Cupressales</taxon>
        <taxon>Taxaceae</taxon>
        <taxon>Taxus</taxon>
    </lineage>
</organism>
<dbReference type="PANTHER" id="PTHR11972">
    <property type="entry name" value="NADPH OXIDASE"/>
    <property type="match status" value="1"/>
</dbReference>
<dbReference type="Pfam" id="PF08030">
    <property type="entry name" value="NAD_binding_6"/>
    <property type="match status" value="1"/>
</dbReference>
<dbReference type="SUPFAM" id="SSF52343">
    <property type="entry name" value="Ferredoxin reductase-like, C-terminal NADP-linked domain"/>
    <property type="match status" value="1"/>
</dbReference>
<name>A0AA38F5K9_TAXCH</name>
<sequence>MGSLVRHYLRLAMAVLFLGWIAIWFLRPMKQWDNPSMTYDKKTTSSSYGPAGSVDLLLSVPIFLITFLASIYLHISRKQAITKPKRKNQRGSLLLYPVFVGGPLGIVTSFELLILVFFLGLLIWSLSFYLANGLAGINQLKLPAELKLWQLKCYIVGDRLGLVSALFLAFMFFPITRGSVLLQLLNTSFEISVRKLPSDIVQMVIAKHSSMVYTPKSILLLNLPFISRLEWHPFSIVSTSNVESDRLSVLIKCQQGWTKKLDKFMDSLNYIEGPLCLPAAIEGPYGPASSDLLRYEALILISGGSGIAPMISILSETLYQHSIKKPNHAPSEILVIWSIKGTEELCILNLVSPRMICPKYADVLKIEVHAYVTKEEAPDDEIAQLDLEVMTSPTEACFSDYHINEVKSLEAKTSAACVCSITSRDNSLWQAAIVASALLGYLIFMAILNRFSVYPSDHNSYSVYAWGGRVLLTILSMTVGIVIFGGAVYAIWDRKETKNNKVYKSKEEMSIGMQTSESVRLQTLLRRCSYIHYGERPKLQ</sequence>
<dbReference type="Pfam" id="PF08022">
    <property type="entry name" value="FAD_binding_8"/>
    <property type="match status" value="1"/>
</dbReference>